<comment type="caution">
    <text evidence="1">The sequence shown here is derived from an EMBL/GenBank/DDBJ whole genome shotgun (WGS) entry which is preliminary data.</text>
</comment>
<evidence type="ECO:0008006" key="3">
    <source>
        <dbReference type="Google" id="ProtNLM"/>
    </source>
</evidence>
<dbReference type="PANTHER" id="PTHR37559">
    <property type="entry name" value="PAREP6 PART 2, AUTHENTIC FRAMESHIFT"/>
    <property type="match status" value="1"/>
</dbReference>
<accession>A0A2R7Y445</accession>
<dbReference type="EMBL" id="NBVN01000004">
    <property type="protein sequence ID" value="PUA32325.1"/>
    <property type="molecule type" value="Genomic_DNA"/>
</dbReference>
<proteinExistence type="predicted"/>
<reference evidence="1 2" key="1">
    <citation type="journal article" date="2018" name="Syst. Appl. Microbiol.">
        <title>A new symbiotic nanoarchaeote (Candidatus Nanoclepta minutus) and its host (Zestosphaera tikiterensis gen. nov., sp. nov.) from a New Zealand hot spring.</title>
        <authorList>
            <person name="St John E."/>
            <person name="Liu Y."/>
            <person name="Podar M."/>
            <person name="Stott M.B."/>
            <person name="Meneghin J."/>
            <person name="Chen Z."/>
            <person name="Lagutin K."/>
            <person name="Mitchell K."/>
            <person name="Reysenbach A.L."/>
        </authorList>
    </citation>
    <scope>NUCLEOTIDE SEQUENCE [LARGE SCALE GENOMIC DNA]</scope>
    <source>
        <strain evidence="1">NZ3</strain>
    </source>
</reference>
<name>A0A2R7Y445_9CREN</name>
<organism evidence="1 2">
    <name type="scientific">Zestosphaera tikiterensis</name>
    <dbReference type="NCBI Taxonomy" id="1973259"/>
    <lineage>
        <taxon>Archaea</taxon>
        <taxon>Thermoproteota</taxon>
        <taxon>Thermoprotei</taxon>
        <taxon>Desulfurococcales</taxon>
        <taxon>Desulfurococcaceae</taxon>
        <taxon>Zestosphaera</taxon>
    </lineage>
</organism>
<evidence type="ECO:0000313" key="2">
    <source>
        <dbReference type="Proteomes" id="UP000244093"/>
    </source>
</evidence>
<dbReference type="PANTHER" id="PTHR37559:SF1">
    <property type="entry name" value="PAREP6 PART 2, AUTHENTIC FRAMESHIFT"/>
    <property type="match status" value="1"/>
</dbReference>
<dbReference type="Proteomes" id="UP000244093">
    <property type="component" value="Unassembled WGS sequence"/>
</dbReference>
<protein>
    <recommendedName>
        <fullName evidence="3">PaREP6</fullName>
    </recommendedName>
</protein>
<evidence type="ECO:0000313" key="1">
    <source>
        <dbReference type="EMBL" id="PUA32325.1"/>
    </source>
</evidence>
<dbReference type="AlphaFoldDB" id="A0A2R7Y445"/>
<sequence length="77" mass="9047">MKLEEILKKWEEEDREAREIRRKYADWSFIESQPEPIKSALKCFIELGDLKLAAKLAGLSIDEFNEIRKEAKIPIVV</sequence>
<gene>
    <name evidence="1" type="ORF">B7O98_06600</name>
</gene>